<sequence>MDHGQWKRENFLNLQGGPTPVNEQAAPGRVGDVRRRNLSLVMDSIARTGDAKPSRAQLAAGTGLTKAAVSSLVADLVESGLVSEVGLYRDGERGRPGQGLELSARRGVVGMEINVDYLAVGLVDLGGNLRFHSTVESRNRGLEPEKVMERLGGLAAQAIAAAAAADISILGGGLAVPGLVDEQRNMVLSAPNLHWEHKELNPRSLLEGAPLGVRLSNEANSAALGELWYGEGRPDFLYVSGEVGVGGGVIIGSELYTGPGGSAGELGHIVVHPDGPACSCGGAGCLETFAGQEAIFEAAGIPDGSLGGRTQLLLAALAAQELQATQAVHDAGRYLGVALASSARLMDIEAVVLGGHFAVLAEWLRPALLGSLERHAPGLLDPGNLTVSSLEHSGTLLGAAGQVIRSVIESPFEFLLASKLA</sequence>
<dbReference type="Pfam" id="PF00480">
    <property type="entry name" value="ROK"/>
    <property type="match status" value="1"/>
</dbReference>
<organism evidence="3 4">
    <name type="scientific">Paenarthrobacter aurescens (strain TC1)</name>
    <dbReference type="NCBI Taxonomy" id="290340"/>
    <lineage>
        <taxon>Bacteria</taxon>
        <taxon>Bacillati</taxon>
        <taxon>Actinomycetota</taxon>
        <taxon>Actinomycetes</taxon>
        <taxon>Micrococcales</taxon>
        <taxon>Micrococcaceae</taxon>
        <taxon>Paenarthrobacter</taxon>
    </lineage>
</organism>
<dbReference type="SUPFAM" id="SSF46785">
    <property type="entry name" value="Winged helix' DNA-binding domain"/>
    <property type="match status" value="1"/>
</dbReference>
<dbReference type="InterPro" id="IPR043129">
    <property type="entry name" value="ATPase_NBD"/>
</dbReference>
<dbReference type="Gene3D" id="3.30.420.40">
    <property type="match status" value="2"/>
</dbReference>
<name>A1RAX9_PAEAT</name>
<gene>
    <name evidence="3" type="ordered locus">AAur_3705</name>
</gene>
<dbReference type="Proteomes" id="UP000000637">
    <property type="component" value="Chromosome"/>
</dbReference>
<feature type="region of interest" description="Disordered" evidence="2">
    <location>
        <begin position="1"/>
        <end position="27"/>
    </location>
</feature>
<dbReference type="STRING" id="290340.AAur_3705"/>
<evidence type="ECO:0000256" key="2">
    <source>
        <dbReference type="SAM" id="MobiDB-lite"/>
    </source>
</evidence>
<keyword evidence="4" id="KW-1185">Reference proteome</keyword>
<dbReference type="HOGENOM" id="CLU_036604_13_2_11"/>
<feature type="compositionally biased region" description="Basic and acidic residues" evidence="2">
    <location>
        <begin position="1"/>
        <end position="10"/>
    </location>
</feature>
<proteinExistence type="inferred from homology"/>
<dbReference type="EMBL" id="CP000474">
    <property type="protein sequence ID" value="ABM06391.1"/>
    <property type="molecule type" value="Genomic_DNA"/>
</dbReference>
<dbReference type="Gene3D" id="1.10.10.10">
    <property type="entry name" value="Winged helix-like DNA-binding domain superfamily/Winged helix DNA-binding domain"/>
    <property type="match status" value="1"/>
</dbReference>
<dbReference type="KEGG" id="aau:AAur_3705"/>
<evidence type="ECO:0000256" key="1">
    <source>
        <dbReference type="ARBA" id="ARBA00006479"/>
    </source>
</evidence>
<dbReference type="InterPro" id="IPR000600">
    <property type="entry name" value="ROK"/>
</dbReference>
<evidence type="ECO:0000313" key="4">
    <source>
        <dbReference type="Proteomes" id="UP000000637"/>
    </source>
</evidence>
<dbReference type="eggNOG" id="COG1940">
    <property type="taxonomic scope" value="Bacteria"/>
</dbReference>
<dbReference type="PANTHER" id="PTHR18964:SF149">
    <property type="entry name" value="BIFUNCTIONAL UDP-N-ACETYLGLUCOSAMINE 2-EPIMERASE_N-ACETYLMANNOSAMINE KINASE"/>
    <property type="match status" value="1"/>
</dbReference>
<dbReference type="SUPFAM" id="SSF53067">
    <property type="entry name" value="Actin-like ATPase domain"/>
    <property type="match status" value="1"/>
</dbReference>
<protein>
    <submittedName>
        <fullName evidence="3">Xylose repressor</fullName>
    </submittedName>
</protein>
<dbReference type="OrthoDB" id="5174513at2"/>
<dbReference type="AlphaFoldDB" id="A1RAX9"/>
<accession>A1RAX9</accession>
<dbReference type="PANTHER" id="PTHR18964">
    <property type="entry name" value="ROK (REPRESSOR, ORF, KINASE) FAMILY"/>
    <property type="match status" value="1"/>
</dbReference>
<dbReference type="InterPro" id="IPR036388">
    <property type="entry name" value="WH-like_DNA-bd_sf"/>
</dbReference>
<comment type="similarity">
    <text evidence="1">Belongs to the ROK (NagC/XylR) family.</text>
</comment>
<dbReference type="RefSeq" id="WP_011776317.1">
    <property type="nucleotide sequence ID" value="NC_008711.1"/>
</dbReference>
<reference evidence="3 4" key="1">
    <citation type="journal article" date="2006" name="PLoS Genet.">
        <title>Secrets of soil survival revealed by the genome sequence of Arthrobacter aurescens TC1.</title>
        <authorList>
            <person name="Mongodin E.F."/>
            <person name="Shapir N."/>
            <person name="Daugherty S.C."/>
            <person name="DeBoy R.T."/>
            <person name="Emerson J.B."/>
            <person name="Shvartzbeyn A."/>
            <person name="Radune D."/>
            <person name="Vamathevan J."/>
            <person name="Riggs F."/>
            <person name="Grinberg V."/>
            <person name="Khouri H."/>
            <person name="Wackett L.P."/>
            <person name="Nelson K.E."/>
            <person name="Sadowsky M.J."/>
        </authorList>
    </citation>
    <scope>NUCLEOTIDE SEQUENCE [LARGE SCALE GENOMIC DNA]</scope>
    <source>
        <strain evidence="3 4">TC1</strain>
    </source>
</reference>
<evidence type="ECO:0000313" key="3">
    <source>
        <dbReference type="EMBL" id="ABM06391.1"/>
    </source>
</evidence>
<dbReference type="InterPro" id="IPR036390">
    <property type="entry name" value="WH_DNA-bd_sf"/>
</dbReference>